<dbReference type="Proteomes" id="UP000184063">
    <property type="component" value="Unassembled WGS sequence"/>
</dbReference>
<evidence type="ECO:0000313" key="2">
    <source>
        <dbReference type="EMBL" id="OJZ92109.1"/>
    </source>
</evidence>
<gene>
    <name evidence="2" type="ORF">ASPFODRAFT_76696</name>
</gene>
<dbReference type="AlphaFoldDB" id="A0A1M3TZ89"/>
<dbReference type="VEuPathDB" id="FungiDB:ASPFODRAFT_76696"/>
<evidence type="ECO:0000313" key="3">
    <source>
        <dbReference type="Proteomes" id="UP000184063"/>
    </source>
</evidence>
<reference evidence="3" key="1">
    <citation type="journal article" date="2017" name="Genome Biol.">
        <title>Comparative genomics reveals high biological diversity and specific adaptations in the industrially and medically important fungal genus Aspergillus.</title>
        <authorList>
            <person name="de Vries R.P."/>
            <person name="Riley R."/>
            <person name="Wiebenga A."/>
            <person name="Aguilar-Osorio G."/>
            <person name="Amillis S."/>
            <person name="Uchima C.A."/>
            <person name="Anderluh G."/>
            <person name="Asadollahi M."/>
            <person name="Askin M."/>
            <person name="Barry K."/>
            <person name="Battaglia E."/>
            <person name="Bayram O."/>
            <person name="Benocci T."/>
            <person name="Braus-Stromeyer S.A."/>
            <person name="Caldana C."/>
            <person name="Canovas D."/>
            <person name="Cerqueira G.C."/>
            <person name="Chen F."/>
            <person name="Chen W."/>
            <person name="Choi C."/>
            <person name="Clum A."/>
            <person name="Dos Santos R.A."/>
            <person name="Damasio A.R."/>
            <person name="Diallinas G."/>
            <person name="Emri T."/>
            <person name="Fekete E."/>
            <person name="Flipphi M."/>
            <person name="Freyberg S."/>
            <person name="Gallo A."/>
            <person name="Gournas C."/>
            <person name="Habgood R."/>
            <person name="Hainaut M."/>
            <person name="Harispe M.L."/>
            <person name="Henrissat B."/>
            <person name="Hilden K.S."/>
            <person name="Hope R."/>
            <person name="Hossain A."/>
            <person name="Karabika E."/>
            <person name="Karaffa L."/>
            <person name="Karanyi Z."/>
            <person name="Krasevec N."/>
            <person name="Kuo A."/>
            <person name="Kusch H."/>
            <person name="LaButti K."/>
            <person name="Lagendijk E.L."/>
            <person name="Lapidus A."/>
            <person name="Levasseur A."/>
            <person name="Lindquist E."/>
            <person name="Lipzen A."/>
            <person name="Logrieco A.F."/>
            <person name="MacCabe A."/>
            <person name="Maekelae M.R."/>
            <person name="Malavazi I."/>
            <person name="Melin P."/>
            <person name="Meyer V."/>
            <person name="Mielnichuk N."/>
            <person name="Miskei M."/>
            <person name="Molnar A.P."/>
            <person name="Mule G."/>
            <person name="Ngan C.Y."/>
            <person name="Orejas M."/>
            <person name="Orosz E."/>
            <person name="Ouedraogo J.P."/>
            <person name="Overkamp K.M."/>
            <person name="Park H.-S."/>
            <person name="Perrone G."/>
            <person name="Piumi F."/>
            <person name="Punt P.J."/>
            <person name="Ram A.F."/>
            <person name="Ramon A."/>
            <person name="Rauscher S."/>
            <person name="Record E."/>
            <person name="Riano-Pachon D.M."/>
            <person name="Robert V."/>
            <person name="Roehrig J."/>
            <person name="Ruller R."/>
            <person name="Salamov A."/>
            <person name="Salih N.S."/>
            <person name="Samson R.A."/>
            <person name="Sandor E."/>
            <person name="Sanguinetti M."/>
            <person name="Schuetze T."/>
            <person name="Sepcic K."/>
            <person name="Shelest E."/>
            <person name="Sherlock G."/>
            <person name="Sophianopoulou V."/>
            <person name="Squina F.M."/>
            <person name="Sun H."/>
            <person name="Susca A."/>
            <person name="Todd R.B."/>
            <person name="Tsang A."/>
            <person name="Unkles S.E."/>
            <person name="van de Wiele N."/>
            <person name="van Rossen-Uffink D."/>
            <person name="Oliveira J.V."/>
            <person name="Vesth T.C."/>
            <person name="Visser J."/>
            <person name="Yu J.-H."/>
            <person name="Zhou M."/>
            <person name="Andersen M.R."/>
            <person name="Archer D.B."/>
            <person name="Baker S.E."/>
            <person name="Benoit I."/>
            <person name="Brakhage A.A."/>
            <person name="Braus G.H."/>
            <person name="Fischer R."/>
            <person name="Frisvad J.C."/>
            <person name="Goldman G.H."/>
            <person name="Houbraken J."/>
            <person name="Oakley B."/>
            <person name="Pocsi I."/>
            <person name="Scazzocchio C."/>
            <person name="Seiboth B."/>
            <person name="vanKuyk P.A."/>
            <person name="Wortman J."/>
            <person name="Dyer P.S."/>
            <person name="Grigoriev I.V."/>
        </authorList>
    </citation>
    <scope>NUCLEOTIDE SEQUENCE [LARGE SCALE GENOMIC DNA]</scope>
    <source>
        <strain evidence="3">CBS 106.47</strain>
    </source>
</reference>
<sequence length="202" mass="22855">MITGNHPGVKLALQNTEIPVIYSKIDQLREKIEDFEAELAEFQQEVSEFQHASDQFGQQARAQFSNGLANIRDRFLSSAHGGHFVADASLYEDSHYLDEGGKVHPPRNDRDTFVLLYGVDPSLAKKIDYIPTINVLERHATVKASEKRIGIDLFEERFNKFLNALDSAGYAGDYLDPMQADAQLNELHEAYKDSWVASRLVR</sequence>
<keyword evidence="1" id="KW-0175">Coiled coil</keyword>
<organism evidence="2 3">
    <name type="scientific">Aspergillus luchuensis (strain CBS 106.47)</name>
    <dbReference type="NCBI Taxonomy" id="1137211"/>
    <lineage>
        <taxon>Eukaryota</taxon>
        <taxon>Fungi</taxon>
        <taxon>Dikarya</taxon>
        <taxon>Ascomycota</taxon>
        <taxon>Pezizomycotina</taxon>
        <taxon>Eurotiomycetes</taxon>
        <taxon>Eurotiomycetidae</taxon>
        <taxon>Eurotiales</taxon>
        <taxon>Aspergillaceae</taxon>
        <taxon>Aspergillus</taxon>
        <taxon>Aspergillus subgen. Circumdati</taxon>
    </lineage>
</organism>
<evidence type="ECO:0000256" key="1">
    <source>
        <dbReference type="SAM" id="Coils"/>
    </source>
</evidence>
<proteinExistence type="predicted"/>
<accession>A0A1M3TZ89</accession>
<protein>
    <submittedName>
        <fullName evidence="2">Uncharacterized protein</fullName>
    </submittedName>
</protein>
<dbReference type="OrthoDB" id="5420280at2759"/>
<feature type="coiled-coil region" evidence="1">
    <location>
        <begin position="25"/>
        <end position="52"/>
    </location>
</feature>
<name>A0A1M3TZ89_ASPLC</name>
<dbReference type="EMBL" id="KV878236">
    <property type="protein sequence ID" value="OJZ92109.1"/>
    <property type="molecule type" value="Genomic_DNA"/>
</dbReference>